<dbReference type="InterPro" id="IPR017969">
    <property type="entry name" value="Heavy-metal-associated_CS"/>
</dbReference>
<dbReference type="CDD" id="cd00371">
    <property type="entry name" value="HMA"/>
    <property type="match status" value="1"/>
</dbReference>
<dbReference type="GO" id="GO:0046872">
    <property type="term" value="F:metal ion binding"/>
    <property type="evidence" value="ECO:0007669"/>
    <property type="project" value="UniProtKB-KW"/>
</dbReference>
<dbReference type="InterPro" id="IPR006121">
    <property type="entry name" value="HMA_dom"/>
</dbReference>
<name>A0A1C5J4S6_9ACTN</name>
<dbReference type="OrthoDB" id="9813965at2"/>
<accession>A0A1C5J4S6</accession>
<keyword evidence="4" id="KW-1185">Reference proteome</keyword>
<reference evidence="4" key="1">
    <citation type="submission" date="2016-06" db="EMBL/GenBank/DDBJ databases">
        <authorList>
            <person name="Varghese N."/>
            <person name="Submissions Spin"/>
        </authorList>
    </citation>
    <scope>NUCLEOTIDE SEQUENCE [LARGE SCALE GENOMIC DNA]</scope>
    <source>
        <strain evidence="4">DSM 43819</strain>
    </source>
</reference>
<dbReference type="RefSeq" id="WP_089013659.1">
    <property type="nucleotide sequence ID" value="NZ_LT607754.1"/>
</dbReference>
<dbReference type="Pfam" id="PF00403">
    <property type="entry name" value="HMA"/>
    <property type="match status" value="1"/>
</dbReference>
<proteinExistence type="predicted"/>
<dbReference type="PROSITE" id="PS01047">
    <property type="entry name" value="HMA_1"/>
    <property type="match status" value="1"/>
</dbReference>
<evidence type="ECO:0000259" key="2">
    <source>
        <dbReference type="PROSITE" id="PS50846"/>
    </source>
</evidence>
<evidence type="ECO:0000313" key="4">
    <source>
        <dbReference type="Proteomes" id="UP000198221"/>
    </source>
</evidence>
<keyword evidence="1" id="KW-0479">Metal-binding</keyword>
<dbReference type="InterPro" id="IPR036163">
    <property type="entry name" value="HMA_dom_sf"/>
</dbReference>
<dbReference type="SUPFAM" id="SSF55008">
    <property type="entry name" value="HMA, heavy metal-associated domain"/>
    <property type="match status" value="1"/>
</dbReference>
<protein>
    <submittedName>
        <fullName evidence="3">Copper chaperone CopZ</fullName>
    </submittedName>
</protein>
<gene>
    <name evidence="3" type="ORF">GA0070613_4023</name>
</gene>
<dbReference type="Proteomes" id="UP000198221">
    <property type="component" value="Chromosome I"/>
</dbReference>
<feature type="domain" description="HMA" evidence="2">
    <location>
        <begin position="11"/>
        <end position="76"/>
    </location>
</feature>
<dbReference type="PROSITE" id="PS50846">
    <property type="entry name" value="HMA_2"/>
    <property type="match status" value="1"/>
</dbReference>
<dbReference type="AlphaFoldDB" id="A0A1C5J4S6"/>
<evidence type="ECO:0000256" key="1">
    <source>
        <dbReference type="ARBA" id="ARBA00022723"/>
    </source>
</evidence>
<dbReference type="FunFam" id="3.30.70.100:FF:000001">
    <property type="entry name" value="ATPase copper transporting beta"/>
    <property type="match status" value="1"/>
</dbReference>
<dbReference type="Gene3D" id="3.30.70.100">
    <property type="match status" value="1"/>
</dbReference>
<organism evidence="3 4">
    <name type="scientific">Micromonospora inositola</name>
    <dbReference type="NCBI Taxonomy" id="47865"/>
    <lineage>
        <taxon>Bacteria</taxon>
        <taxon>Bacillati</taxon>
        <taxon>Actinomycetota</taxon>
        <taxon>Actinomycetes</taxon>
        <taxon>Micromonosporales</taxon>
        <taxon>Micromonosporaceae</taxon>
        <taxon>Micromonospora</taxon>
    </lineage>
</organism>
<evidence type="ECO:0000313" key="3">
    <source>
        <dbReference type="EMBL" id="SCG65578.1"/>
    </source>
</evidence>
<dbReference type="EMBL" id="LT607754">
    <property type="protein sequence ID" value="SCG65578.1"/>
    <property type="molecule type" value="Genomic_DNA"/>
</dbReference>
<sequence length="77" mass="7805">MLSGTPRTFIGSTTFEVTGMTCAHCVRSVTEEISSVAGVESVTVDLATGNVTATASQPVDRADIAAAVDEAGYALVP</sequence>